<keyword evidence="6 9" id="KW-0812">Transmembrane</keyword>
<reference evidence="10 11" key="1">
    <citation type="submission" date="2021-07" db="EMBL/GenBank/DDBJ databases">
        <title>complete genome sequencing of Tessaracoccus sp.J1M15.</title>
        <authorList>
            <person name="Bae J.-W."/>
            <person name="Kim D.-y."/>
        </authorList>
    </citation>
    <scope>NUCLEOTIDE SEQUENCE [LARGE SCALE GENOMIC DNA]</scope>
    <source>
        <strain evidence="10 11">J1M15</strain>
    </source>
</reference>
<comment type="pathway">
    <text evidence="2 9">Cofactor biosynthesis; adenosylcobalamin biosynthesis.</text>
</comment>
<keyword evidence="11" id="KW-1185">Reference proteome</keyword>
<evidence type="ECO:0000256" key="9">
    <source>
        <dbReference type="HAMAP-Rule" id="MF_00024"/>
    </source>
</evidence>
<evidence type="ECO:0000313" key="11">
    <source>
        <dbReference type="Proteomes" id="UP000824504"/>
    </source>
</evidence>
<feature type="transmembrane region" description="Helical" evidence="9">
    <location>
        <begin position="290"/>
        <end position="309"/>
    </location>
</feature>
<keyword evidence="4 9" id="KW-1003">Cell membrane</keyword>
<dbReference type="NCBIfam" id="TIGR00380">
    <property type="entry name" value="cobal_cbiB"/>
    <property type="match status" value="1"/>
</dbReference>
<keyword evidence="5 9" id="KW-0169">Cobalamin biosynthesis</keyword>
<protein>
    <recommendedName>
        <fullName evidence="9">Cobalamin biosynthesis protein CobD</fullName>
    </recommendedName>
</protein>
<gene>
    <name evidence="9" type="primary">cobD</name>
    <name evidence="10" type="ORF">KDB89_05800</name>
</gene>
<dbReference type="InterPro" id="IPR004485">
    <property type="entry name" value="Cobalamin_biosynth_CobD/CbiB"/>
</dbReference>
<dbReference type="NCBIfam" id="NF002276">
    <property type="entry name" value="PRK01209.1-4"/>
    <property type="match status" value="1"/>
</dbReference>
<evidence type="ECO:0000256" key="4">
    <source>
        <dbReference type="ARBA" id="ARBA00022475"/>
    </source>
</evidence>
<comment type="caution">
    <text evidence="9">Lacks conserved residue(s) required for the propagation of feature annotation.</text>
</comment>
<dbReference type="Pfam" id="PF03186">
    <property type="entry name" value="CobD_Cbib"/>
    <property type="match status" value="1"/>
</dbReference>
<comment type="subcellular location">
    <subcellularLocation>
        <location evidence="1 9">Cell membrane</location>
        <topology evidence="1 9">Multi-pass membrane protein</topology>
    </subcellularLocation>
</comment>
<keyword evidence="8 9" id="KW-0472">Membrane</keyword>
<dbReference type="PANTHER" id="PTHR34308">
    <property type="entry name" value="COBALAMIN BIOSYNTHESIS PROTEIN CBIB"/>
    <property type="match status" value="1"/>
</dbReference>
<evidence type="ECO:0000256" key="7">
    <source>
        <dbReference type="ARBA" id="ARBA00022989"/>
    </source>
</evidence>
<name>A0ABX8SKQ8_9ACTN</name>
<keyword evidence="7 9" id="KW-1133">Transmembrane helix</keyword>
<proteinExistence type="inferred from homology"/>
<evidence type="ECO:0000256" key="6">
    <source>
        <dbReference type="ARBA" id="ARBA00022692"/>
    </source>
</evidence>
<comment type="similarity">
    <text evidence="3 9">Belongs to the CobD/CbiB family.</text>
</comment>
<evidence type="ECO:0000313" key="10">
    <source>
        <dbReference type="EMBL" id="QXT63966.1"/>
    </source>
</evidence>
<sequence length="314" mass="32703">MLISRAVGIGLGVVADRILGDPKRHHPVAWFGTWAAKVEKHTYRDSTGAGAVHVAAVVAPVAAGAVLLERATRRHPVAHAAATALVTWSVIGATSLAREGEAMADSLDAEDLDGARARVNNLCSRDPAQLDEEGVARAATESMAENTADAAVASLLWGAVAGIPGMVVHRCLNTLDAMIGYRNDRYRHFGTVAARLDDAADLVPARLTGATACLLAPAVGGSTGEAWRVMGRDAHRHPSPNGGWCESAWAGALGVQLGGVNVYFSREETRPLLGDGPRPRSAELRKASRLVTLVTGAVTAAVATSLIAIGKARR</sequence>
<comment type="function">
    <text evidence="9">Converts cobyric acid to cobinamide by the addition of aminopropanol on the F carboxylic group.</text>
</comment>
<evidence type="ECO:0000256" key="1">
    <source>
        <dbReference type="ARBA" id="ARBA00004651"/>
    </source>
</evidence>
<dbReference type="HAMAP" id="MF_00024">
    <property type="entry name" value="CobD_CbiB"/>
    <property type="match status" value="1"/>
</dbReference>
<evidence type="ECO:0000256" key="5">
    <source>
        <dbReference type="ARBA" id="ARBA00022573"/>
    </source>
</evidence>
<evidence type="ECO:0000256" key="2">
    <source>
        <dbReference type="ARBA" id="ARBA00004953"/>
    </source>
</evidence>
<dbReference type="PANTHER" id="PTHR34308:SF1">
    <property type="entry name" value="COBALAMIN BIOSYNTHESIS PROTEIN CBIB"/>
    <property type="match status" value="1"/>
</dbReference>
<evidence type="ECO:0000256" key="3">
    <source>
        <dbReference type="ARBA" id="ARBA00006263"/>
    </source>
</evidence>
<dbReference type="Proteomes" id="UP000824504">
    <property type="component" value="Chromosome"/>
</dbReference>
<accession>A0ABX8SKQ8</accession>
<dbReference type="EMBL" id="CP079216">
    <property type="protein sequence ID" value="QXT63966.1"/>
    <property type="molecule type" value="Genomic_DNA"/>
</dbReference>
<dbReference type="RefSeq" id="WP_219083892.1">
    <property type="nucleotide sequence ID" value="NZ_CP079216.1"/>
</dbReference>
<organism evidence="10 11">
    <name type="scientific">Tessaracoccus palaemonis</name>
    <dbReference type="NCBI Taxonomy" id="2829499"/>
    <lineage>
        <taxon>Bacteria</taxon>
        <taxon>Bacillati</taxon>
        <taxon>Actinomycetota</taxon>
        <taxon>Actinomycetes</taxon>
        <taxon>Propionibacteriales</taxon>
        <taxon>Propionibacteriaceae</taxon>
        <taxon>Tessaracoccus</taxon>
    </lineage>
</organism>
<evidence type="ECO:0000256" key="8">
    <source>
        <dbReference type="ARBA" id="ARBA00023136"/>
    </source>
</evidence>